<name>A0A922M0Z5_SPOEX</name>
<gene>
    <name evidence="1" type="ORF">HF086_013062</name>
</gene>
<proteinExistence type="predicted"/>
<dbReference type="EMBL" id="JACEFF010000932">
    <property type="protein sequence ID" value="KAH9627953.1"/>
    <property type="molecule type" value="Genomic_DNA"/>
</dbReference>
<dbReference type="AlphaFoldDB" id="A0A922M0Z5"/>
<comment type="caution">
    <text evidence="1">The sequence shown here is derived from an EMBL/GenBank/DDBJ whole genome shotgun (WGS) entry which is preliminary data.</text>
</comment>
<evidence type="ECO:0000313" key="1">
    <source>
        <dbReference type="EMBL" id="KAH9627953.1"/>
    </source>
</evidence>
<sequence length="173" mass="18720">MVEDVYCVPSLATLLSVSQLISKGNKVTFSDSSCSIYNKNNELVATALSENGEYKVNLLNQEHLAASVVSEFSFYLSTRWLAIPHTREELLGSHLDPLVLNKISFALPSVDLARAFHPECTSLSEKSYKDMKIKMLGPIQASAFCVGLIIGPPSIGSRIGGSAIQNELIASTV</sequence>
<protein>
    <submittedName>
        <fullName evidence="1">Uncharacterized protein</fullName>
    </submittedName>
</protein>
<evidence type="ECO:0000313" key="2">
    <source>
        <dbReference type="Proteomes" id="UP000814243"/>
    </source>
</evidence>
<dbReference type="Proteomes" id="UP000814243">
    <property type="component" value="Unassembled WGS sequence"/>
</dbReference>
<reference evidence="1" key="1">
    <citation type="journal article" date="2021" name="G3 (Bethesda)">
        <title>Genome and transcriptome analysis of the beet armyworm Spodoptera exigua reveals targets for pest control. .</title>
        <authorList>
            <person name="Simon S."/>
            <person name="Breeschoten T."/>
            <person name="Jansen H.J."/>
            <person name="Dirks R.P."/>
            <person name="Schranz M.E."/>
            <person name="Ros V.I.D."/>
        </authorList>
    </citation>
    <scope>NUCLEOTIDE SEQUENCE</scope>
    <source>
        <strain evidence="1">TB_SE_WUR_2020</strain>
    </source>
</reference>
<accession>A0A922M0Z5</accession>
<organism evidence="1 2">
    <name type="scientific">Spodoptera exigua</name>
    <name type="common">Beet armyworm</name>
    <name type="synonym">Noctua fulgens</name>
    <dbReference type="NCBI Taxonomy" id="7107"/>
    <lineage>
        <taxon>Eukaryota</taxon>
        <taxon>Metazoa</taxon>
        <taxon>Ecdysozoa</taxon>
        <taxon>Arthropoda</taxon>
        <taxon>Hexapoda</taxon>
        <taxon>Insecta</taxon>
        <taxon>Pterygota</taxon>
        <taxon>Neoptera</taxon>
        <taxon>Endopterygota</taxon>
        <taxon>Lepidoptera</taxon>
        <taxon>Glossata</taxon>
        <taxon>Ditrysia</taxon>
        <taxon>Noctuoidea</taxon>
        <taxon>Noctuidae</taxon>
        <taxon>Amphipyrinae</taxon>
        <taxon>Spodoptera</taxon>
    </lineage>
</organism>